<comment type="caution">
    <text evidence="7">The sequence shown here is derived from an EMBL/GenBank/DDBJ whole genome shotgun (WGS) entry which is preliminary data.</text>
</comment>
<keyword evidence="3 5" id="KW-0687">Ribonucleoprotein</keyword>
<dbReference type="AlphaFoldDB" id="A0A955I919"/>
<dbReference type="GO" id="GO:1990904">
    <property type="term" value="C:ribonucleoprotein complex"/>
    <property type="evidence" value="ECO:0007669"/>
    <property type="project" value="UniProtKB-KW"/>
</dbReference>
<reference evidence="7" key="2">
    <citation type="journal article" date="2021" name="Microbiome">
        <title>Successional dynamics and alternative stable states in a saline activated sludge microbial community over 9 years.</title>
        <authorList>
            <person name="Wang Y."/>
            <person name="Ye J."/>
            <person name="Ju F."/>
            <person name="Liu L."/>
            <person name="Boyd J.A."/>
            <person name="Deng Y."/>
            <person name="Parks D.H."/>
            <person name="Jiang X."/>
            <person name="Yin X."/>
            <person name="Woodcroft B.J."/>
            <person name="Tyson G.W."/>
            <person name="Hugenholtz P."/>
            <person name="Polz M.F."/>
            <person name="Zhang T."/>
        </authorList>
    </citation>
    <scope>NUCLEOTIDE SEQUENCE</scope>
    <source>
        <strain evidence="7">HKST-UBA15</strain>
    </source>
</reference>
<proteinExistence type="inferred from homology"/>
<evidence type="ECO:0000313" key="8">
    <source>
        <dbReference type="Proteomes" id="UP000745577"/>
    </source>
</evidence>
<dbReference type="Gene3D" id="3.30.1490.10">
    <property type="match status" value="1"/>
</dbReference>
<dbReference type="FunFam" id="3.30.1490.10:FF:000001">
    <property type="entry name" value="30S ribosomal protein S8"/>
    <property type="match status" value="1"/>
</dbReference>
<keyword evidence="2 5" id="KW-0689">Ribosomal protein</keyword>
<keyword evidence="5" id="KW-0699">rRNA-binding</keyword>
<evidence type="ECO:0000256" key="6">
    <source>
        <dbReference type="RuleBase" id="RU003660"/>
    </source>
</evidence>
<dbReference type="GO" id="GO:0005840">
    <property type="term" value="C:ribosome"/>
    <property type="evidence" value="ECO:0007669"/>
    <property type="project" value="UniProtKB-KW"/>
</dbReference>
<dbReference type="GO" id="GO:0019843">
    <property type="term" value="F:rRNA binding"/>
    <property type="evidence" value="ECO:0007669"/>
    <property type="project" value="UniProtKB-UniRule"/>
</dbReference>
<evidence type="ECO:0000256" key="4">
    <source>
        <dbReference type="ARBA" id="ARBA00035258"/>
    </source>
</evidence>
<gene>
    <name evidence="5 7" type="primary">rpsH</name>
    <name evidence="7" type="ORF">KC675_02470</name>
</gene>
<dbReference type="GO" id="GO:0006412">
    <property type="term" value="P:translation"/>
    <property type="evidence" value="ECO:0007669"/>
    <property type="project" value="UniProtKB-UniRule"/>
</dbReference>
<evidence type="ECO:0000313" key="7">
    <source>
        <dbReference type="EMBL" id="MCA9380022.1"/>
    </source>
</evidence>
<dbReference type="Proteomes" id="UP000745577">
    <property type="component" value="Unassembled WGS sequence"/>
</dbReference>
<protein>
    <recommendedName>
        <fullName evidence="4 5">Small ribosomal subunit protein uS8</fullName>
    </recommendedName>
</protein>
<dbReference type="HAMAP" id="MF_01302_B">
    <property type="entry name" value="Ribosomal_uS8_B"/>
    <property type="match status" value="1"/>
</dbReference>
<keyword evidence="5" id="KW-0694">RNA-binding</keyword>
<dbReference type="SUPFAM" id="SSF56047">
    <property type="entry name" value="Ribosomal protein S8"/>
    <property type="match status" value="1"/>
</dbReference>
<evidence type="ECO:0000256" key="2">
    <source>
        <dbReference type="ARBA" id="ARBA00022980"/>
    </source>
</evidence>
<dbReference type="GO" id="GO:0005737">
    <property type="term" value="C:cytoplasm"/>
    <property type="evidence" value="ECO:0007669"/>
    <property type="project" value="UniProtKB-ARBA"/>
</dbReference>
<evidence type="ECO:0000256" key="1">
    <source>
        <dbReference type="ARBA" id="ARBA00006471"/>
    </source>
</evidence>
<dbReference type="InterPro" id="IPR035987">
    <property type="entry name" value="Ribosomal_uS8_sf"/>
</dbReference>
<comment type="function">
    <text evidence="5">One of the primary rRNA binding proteins, it binds directly to 16S rRNA central domain where it helps coordinate assembly of the platform of the 30S subunit.</text>
</comment>
<name>A0A955I919_9BACT</name>
<comment type="subunit">
    <text evidence="5">Part of the 30S ribosomal subunit. Contacts proteins S5 and S12.</text>
</comment>
<accession>A0A955I919</accession>
<dbReference type="NCBIfam" id="NF001109">
    <property type="entry name" value="PRK00136.1"/>
    <property type="match status" value="1"/>
</dbReference>
<dbReference type="InterPro" id="IPR047863">
    <property type="entry name" value="Ribosomal_uS8_CS"/>
</dbReference>
<dbReference type="GO" id="GO:0003735">
    <property type="term" value="F:structural constituent of ribosome"/>
    <property type="evidence" value="ECO:0007669"/>
    <property type="project" value="InterPro"/>
</dbReference>
<dbReference type="PROSITE" id="PS00053">
    <property type="entry name" value="RIBOSOMAL_S8"/>
    <property type="match status" value="1"/>
</dbReference>
<dbReference type="Pfam" id="PF00410">
    <property type="entry name" value="Ribosomal_S8"/>
    <property type="match status" value="1"/>
</dbReference>
<evidence type="ECO:0000256" key="3">
    <source>
        <dbReference type="ARBA" id="ARBA00023274"/>
    </source>
</evidence>
<dbReference type="Gene3D" id="3.30.1370.30">
    <property type="match status" value="1"/>
</dbReference>
<reference evidence="7" key="1">
    <citation type="submission" date="2020-04" db="EMBL/GenBank/DDBJ databases">
        <authorList>
            <person name="Zhang T."/>
        </authorList>
    </citation>
    <scope>NUCLEOTIDE SEQUENCE</scope>
    <source>
        <strain evidence="7">HKST-UBA15</strain>
    </source>
</reference>
<dbReference type="PANTHER" id="PTHR11758">
    <property type="entry name" value="40S RIBOSOMAL PROTEIN S15A"/>
    <property type="match status" value="1"/>
</dbReference>
<evidence type="ECO:0000256" key="5">
    <source>
        <dbReference type="HAMAP-Rule" id="MF_01302"/>
    </source>
</evidence>
<sequence>MVNDTIADYLTRVRNAQLRKQEFVTIPSTKLLVAISEILKKSNLIEDFEVSNEENLPQQSLIIKLKYFGSEPAMRSLKRISKPGLRKYVNYKEIPKVLNGKGIAIISTPQGVLSGDDAKKTKVGGEYLCEIW</sequence>
<organism evidence="7 8">
    <name type="scientific">Candidatus Dojkabacteria bacterium</name>
    <dbReference type="NCBI Taxonomy" id="2099670"/>
    <lineage>
        <taxon>Bacteria</taxon>
        <taxon>Candidatus Dojkabacteria</taxon>
    </lineage>
</organism>
<comment type="similarity">
    <text evidence="1 5 6">Belongs to the universal ribosomal protein uS8 family.</text>
</comment>
<dbReference type="EMBL" id="JAGQLL010000025">
    <property type="protein sequence ID" value="MCA9380022.1"/>
    <property type="molecule type" value="Genomic_DNA"/>
</dbReference>
<dbReference type="InterPro" id="IPR000630">
    <property type="entry name" value="Ribosomal_uS8"/>
</dbReference>